<name>A0A023BYN9_9FLAO</name>
<dbReference type="eggNOG" id="COG1254">
    <property type="taxonomic scope" value="Bacteria"/>
</dbReference>
<evidence type="ECO:0000259" key="6">
    <source>
        <dbReference type="PROSITE" id="PS51160"/>
    </source>
</evidence>
<organism evidence="7 8">
    <name type="scientific">Aquimarina atlantica</name>
    <dbReference type="NCBI Taxonomy" id="1317122"/>
    <lineage>
        <taxon>Bacteria</taxon>
        <taxon>Pseudomonadati</taxon>
        <taxon>Bacteroidota</taxon>
        <taxon>Flavobacteriia</taxon>
        <taxon>Flavobacteriales</taxon>
        <taxon>Flavobacteriaceae</taxon>
        <taxon>Aquimarina</taxon>
    </lineage>
</organism>
<dbReference type="EMBL" id="AQRA01000002">
    <property type="protein sequence ID" value="EZH74773.1"/>
    <property type="molecule type" value="Genomic_DNA"/>
</dbReference>
<dbReference type="Gene3D" id="3.30.70.100">
    <property type="match status" value="1"/>
</dbReference>
<dbReference type="PROSITE" id="PS51160">
    <property type="entry name" value="ACYLPHOSPHATASE_3"/>
    <property type="match status" value="1"/>
</dbReference>
<evidence type="ECO:0000256" key="3">
    <source>
        <dbReference type="ARBA" id="ARBA00047645"/>
    </source>
</evidence>
<comment type="similarity">
    <text evidence="1 5">Belongs to the acylphosphatase family.</text>
</comment>
<dbReference type="STRING" id="1317122.ATO12_08515"/>
<dbReference type="OrthoDB" id="9808093at2"/>
<comment type="catalytic activity">
    <reaction evidence="3 4">
        <text>an acyl phosphate + H2O = a carboxylate + phosphate + H(+)</text>
        <dbReference type="Rhea" id="RHEA:14965"/>
        <dbReference type="ChEBI" id="CHEBI:15377"/>
        <dbReference type="ChEBI" id="CHEBI:15378"/>
        <dbReference type="ChEBI" id="CHEBI:29067"/>
        <dbReference type="ChEBI" id="CHEBI:43474"/>
        <dbReference type="ChEBI" id="CHEBI:59918"/>
        <dbReference type="EC" id="3.6.1.7"/>
    </reaction>
</comment>
<protein>
    <recommendedName>
        <fullName evidence="2 4">acylphosphatase</fullName>
        <ecNumber evidence="2 4">3.6.1.7</ecNumber>
    </recommendedName>
</protein>
<keyword evidence="8" id="KW-1185">Reference proteome</keyword>
<dbReference type="InterPro" id="IPR020456">
    <property type="entry name" value="Acylphosphatase"/>
</dbReference>
<dbReference type="PANTHER" id="PTHR47268">
    <property type="entry name" value="ACYLPHOSPHATASE"/>
    <property type="match status" value="1"/>
</dbReference>
<accession>A0A023BYN9</accession>
<dbReference type="GO" id="GO:0003998">
    <property type="term" value="F:acylphosphatase activity"/>
    <property type="evidence" value="ECO:0007669"/>
    <property type="project" value="UniProtKB-EC"/>
</dbReference>
<dbReference type="PANTHER" id="PTHR47268:SF4">
    <property type="entry name" value="ACYLPHOSPHATASE"/>
    <property type="match status" value="1"/>
</dbReference>
<sequence length="90" mass="10269">MQKHYNITVKGKVQGVWYRKNTQEKAIALQITGNVRNLPNGNVYIEAEGDKNQLNLLLEWCAIGPEFAKVDAVSFEEGDLQLFKSFDILR</sequence>
<feature type="active site" evidence="4">
    <location>
        <position position="19"/>
    </location>
</feature>
<comment type="caution">
    <text evidence="7">The sequence shown here is derived from an EMBL/GenBank/DDBJ whole genome shotgun (WGS) entry which is preliminary data.</text>
</comment>
<feature type="domain" description="Acylphosphatase-like" evidence="6">
    <location>
        <begin position="4"/>
        <end position="90"/>
    </location>
</feature>
<dbReference type="InterPro" id="IPR001792">
    <property type="entry name" value="Acylphosphatase-like_dom"/>
</dbReference>
<dbReference type="RefSeq" id="WP_034239559.1">
    <property type="nucleotide sequence ID" value="NZ_AQRA01000002.1"/>
</dbReference>
<dbReference type="Proteomes" id="UP000023541">
    <property type="component" value="Unassembled WGS sequence"/>
</dbReference>
<evidence type="ECO:0000256" key="5">
    <source>
        <dbReference type="RuleBase" id="RU004168"/>
    </source>
</evidence>
<dbReference type="SUPFAM" id="SSF54975">
    <property type="entry name" value="Acylphosphatase/BLUF domain-like"/>
    <property type="match status" value="1"/>
</dbReference>
<evidence type="ECO:0000256" key="4">
    <source>
        <dbReference type="PROSITE-ProRule" id="PRU00520"/>
    </source>
</evidence>
<feature type="active site" evidence="4">
    <location>
        <position position="37"/>
    </location>
</feature>
<dbReference type="EC" id="3.6.1.7" evidence="2 4"/>
<evidence type="ECO:0000313" key="8">
    <source>
        <dbReference type="Proteomes" id="UP000023541"/>
    </source>
</evidence>
<reference evidence="7 8" key="1">
    <citation type="submission" date="2014-04" db="EMBL/GenBank/DDBJ databases">
        <title>Aquimarina sp. 22II-S11-z7 Genome Sequencing.</title>
        <authorList>
            <person name="Lai Q."/>
        </authorList>
    </citation>
    <scope>NUCLEOTIDE SEQUENCE [LARGE SCALE GENOMIC DNA]</scope>
    <source>
        <strain evidence="7 8">22II-S11-z7</strain>
    </source>
</reference>
<evidence type="ECO:0000256" key="1">
    <source>
        <dbReference type="ARBA" id="ARBA00005614"/>
    </source>
</evidence>
<gene>
    <name evidence="7" type="ORF">ATO12_08515</name>
</gene>
<proteinExistence type="inferred from homology"/>
<keyword evidence="4" id="KW-0378">Hydrolase</keyword>
<dbReference type="Pfam" id="PF00708">
    <property type="entry name" value="Acylphosphatase"/>
    <property type="match status" value="1"/>
</dbReference>
<evidence type="ECO:0000256" key="2">
    <source>
        <dbReference type="ARBA" id="ARBA00012150"/>
    </source>
</evidence>
<dbReference type="AlphaFoldDB" id="A0A023BYN9"/>
<dbReference type="InterPro" id="IPR036046">
    <property type="entry name" value="Acylphosphatase-like_dom_sf"/>
</dbReference>
<evidence type="ECO:0000313" key="7">
    <source>
        <dbReference type="EMBL" id="EZH74773.1"/>
    </source>
</evidence>